<dbReference type="GO" id="GO:0000287">
    <property type="term" value="F:magnesium ion binding"/>
    <property type="evidence" value="ECO:0007669"/>
    <property type="project" value="TreeGrafter"/>
</dbReference>
<dbReference type="RefSeq" id="WP_271714181.1">
    <property type="nucleotide sequence ID" value="NZ_AP024169.1"/>
</dbReference>
<dbReference type="Pfam" id="PF08282">
    <property type="entry name" value="Hydrolase_3"/>
    <property type="match status" value="1"/>
</dbReference>
<dbReference type="SUPFAM" id="SSF56784">
    <property type="entry name" value="HAD-like"/>
    <property type="match status" value="1"/>
</dbReference>
<dbReference type="SFLD" id="SFLDG01140">
    <property type="entry name" value="C2.B:_Phosphomannomutase_and_P"/>
    <property type="match status" value="1"/>
</dbReference>
<keyword evidence="2" id="KW-1185">Reference proteome</keyword>
<organism evidence="1 2">
    <name type="scientific">Anaeromicropila herbilytica</name>
    <dbReference type="NCBI Taxonomy" id="2785025"/>
    <lineage>
        <taxon>Bacteria</taxon>
        <taxon>Bacillati</taxon>
        <taxon>Bacillota</taxon>
        <taxon>Clostridia</taxon>
        <taxon>Lachnospirales</taxon>
        <taxon>Lachnospiraceae</taxon>
        <taxon>Anaeromicropila</taxon>
    </lineage>
</organism>
<dbReference type="PANTHER" id="PTHR10000:SF8">
    <property type="entry name" value="HAD SUPERFAMILY HYDROLASE-LIKE, TYPE 3"/>
    <property type="match status" value="1"/>
</dbReference>
<dbReference type="NCBIfam" id="TIGR00099">
    <property type="entry name" value="Cof-subfamily"/>
    <property type="match status" value="1"/>
</dbReference>
<dbReference type="GO" id="GO:0016791">
    <property type="term" value="F:phosphatase activity"/>
    <property type="evidence" value="ECO:0007669"/>
    <property type="project" value="TreeGrafter"/>
</dbReference>
<evidence type="ECO:0000313" key="2">
    <source>
        <dbReference type="Proteomes" id="UP000595897"/>
    </source>
</evidence>
<accession>A0A7R7EHK7</accession>
<dbReference type="Gene3D" id="3.40.50.1000">
    <property type="entry name" value="HAD superfamily/HAD-like"/>
    <property type="match status" value="1"/>
</dbReference>
<dbReference type="AlphaFoldDB" id="A0A7R7EHK7"/>
<reference evidence="1 2" key="1">
    <citation type="submission" date="2020-11" db="EMBL/GenBank/DDBJ databases">
        <title>Draft genome sequencing of a Lachnospiraceae strain isolated from anoxic soil subjected to BSD treatment.</title>
        <authorList>
            <person name="Uek A."/>
            <person name="Tonouchi A."/>
        </authorList>
    </citation>
    <scope>NUCLEOTIDE SEQUENCE [LARGE SCALE GENOMIC DNA]</scope>
    <source>
        <strain evidence="1 2">TB5</strain>
    </source>
</reference>
<dbReference type="NCBIfam" id="TIGR01484">
    <property type="entry name" value="HAD-SF-IIB"/>
    <property type="match status" value="1"/>
</dbReference>
<proteinExistence type="predicted"/>
<dbReference type="InterPro" id="IPR000150">
    <property type="entry name" value="Cof"/>
</dbReference>
<protein>
    <submittedName>
        <fullName evidence="1">Haloacid dehalogenase</fullName>
    </submittedName>
</protein>
<dbReference type="Proteomes" id="UP000595897">
    <property type="component" value="Chromosome"/>
</dbReference>
<dbReference type="InterPro" id="IPR006379">
    <property type="entry name" value="HAD-SF_hydro_IIB"/>
</dbReference>
<dbReference type="SFLD" id="SFLDS00003">
    <property type="entry name" value="Haloacid_Dehalogenase"/>
    <property type="match status" value="1"/>
</dbReference>
<dbReference type="PANTHER" id="PTHR10000">
    <property type="entry name" value="PHOSPHOSERINE PHOSPHATASE"/>
    <property type="match status" value="1"/>
</dbReference>
<sequence>MNASCSHLYNIMNTLYISDLDGTLLQPNAKLSPSTIQTINELMQKGMNFTCATARTYASTNKLLEPLNIRLPLVLMNGACVYNKGLNRYEKIEYLDKDTIKVILDFLKETNMTGFLYEIKDNTLCTYYEDLDSKGRKDFHDERVNLFQKRFVKVEDFSELDPTHILYFCLIDTEEKTKELYELLSDEPSLKLERYTDIYSKDLWYLEIFSVNASKYNAVQYLRKQYEFDQIIGFGDNLNDLALFKACEECYAVANAKEDVKKAATKVIDYNYNDGVANFLKNHYTS</sequence>
<dbReference type="Gene3D" id="3.30.1240.10">
    <property type="match status" value="1"/>
</dbReference>
<name>A0A7R7EHK7_9FIRM</name>
<dbReference type="GO" id="GO:0005829">
    <property type="term" value="C:cytosol"/>
    <property type="evidence" value="ECO:0007669"/>
    <property type="project" value="TreeGrafter"/>
</dbReference>
<dbReference type="KEGG" id="ahb:bsdtb5_01700"/>
<dbReference type="InterPro" id="IPR023214">
    <property type="entry name" value="HAD_sf"/>
</dbReference>
<dbReference type="EMBL" id="AP024169">
    <property type="protein sequence ID" value="BCN28875.1"/>
    <property type="molecule type" value="Genomic_DNA"/>
</dbReference>
<gene>
    <name evidence="1" type="ORF">bsdtb5_01700</name>
</gene>
<dbReference type="InterPro" id="IPR036412">
    <property type="entry name" value="HAD-like_sf"/>
</dbReference>
<evidence type="ECO:0000313" key="1">
    <source>
        <dbReference type="EMBL" id="BCN28875.1"/>
    </source>
</evidence>